<organism evidence="1 2">
    <name type="scientific">Kalanchoe fedtschenkoi</name>
    <name type="common">Lavender scallops</name>
    <name type="synonym">South American air plant</name>
    <dbReference type="NCBI Taxonomy" id="63787"/>
    <lineage>
        <taxon>Eukaryota</taxon>
        <taxon>Viridiplantae</taxon>
        <taxon>Streptophyta</taxon>
        <taxon>Embryophyta</taxon>
        <taxon>Tracheophyta</taxon>
        <taxon>Spermatophyta</taxon>
        <taxon>Magnoliopsida</taxon>
        <taxon>eudicotyledons</taxon>
        <taxon>Gunneridae</taxon>
        <taxon>Pentapetalae</taxon>
        <taxon>Saxifragales</taxon>
        <taxon>Crassulaceae</taxon>
        <taxon>Kalanchoe</taxon>
    </lineage>
</organism>
<keyword evidence="2" id="KW-1185">Reference proteome</keyword>
<evidence type="ECO:0000313" key="1">
    <source>
        <dbReference type="EnsemblPlants" id="Kaladp0060s0044.1.v1.1"/>
    </source>
</evidence>
<dbReference type="EnsemblPlants" id="Kaladp0060s0044.1.v1.1">
    <property type="protein sequence ID" value="Kaladp0060s0044.1.v1.1"/>
    <property type="gene ID" value="Kaladp0060s0044.v1.1"/>
</dbReference>
<accession>A0A7N0UEA5</accession>
<reference evidence="1" key="1">
    <citation type="submission" date="2021-01" db="UniProtKB">
        <authorList>
            <consortium name="EnsemblPlants"/>
        </authorList>
    </citation>
    <scope>IDENTIFICATION</scope>
</reference>
<name>A0A7N0UEA5_KALFE</name>
<dbReference type="AlphaFoldDB" id="A0A7N0UEA5"/>
<protein>
    <submittedName>
        <fullName evidence="1">Uncharacterized protein</fullName>
    </submittedName>
</protein>
<sequence>MRREKENMCNCMKIHHRFNKLSKDSQRQCKSDLNYETEEDEALPTG</sequence>
<dbReference type="Proteomes" id="UP000594263">
    <property type="component" value="Unplaced"/>
</dbReference>
<evidence type="ECO:0000313" key="2">
    <source>
        <dbReference type="Proteomes" id="UP000594263"/>
    </source>
</evidence>
<proteinExistence type="predicted"/>
<dbReference type="Gramene" id="Kaladp0060s0044.1.v1.1">
    <property type="protein sequence ID" value="Kaladp0060s0044.1.v1.1"/>
    <property type="gene ID" value="Kaladp0060s0044.v1.1"/>
</dbReference>